<feature type="transmembrane region" description="Helical" evidence="1">
    <location>
        <begin position="120"/>
        <end position="141"/>
    </location>
</feature>
<feature type="transmembrane region" description="Helical" evidence="1">
    <location>
        <begin position="244"/>
        <end position="262"/>
    </location>
</feature>
<proteinExistence type="predicted"/>
<evidence type="ECO:0000313" key="2">
    <source>
        <dbReference type="EMBL" id="TQE93086.1"/>
    </source>
</evidence>
<feature type="transmembrane region" description="Helical" evidence="1">
    <location>
        <begin position="70"/>
        <end position="90"/>
    </location>
</feature>
<keyword evidence="1" id="KW-0812">Transmembrane</keyword>
<dbReference type="Proteomes" id="UP000317371">
    <property type="component" value="Unassembled WGS sequence"/>
</dbReference>
<organism evidence="2 3">
    <name type="scientific">Litorilinea aerophila</name>
    <dbReference type="NCBI Taxonomy" id="1204385"/>
    <lineage>
        <taxon>Bacteria</taxon>
        <taxon>Bacillati</taxon>
        <taxon>Chloroflexota</taxon>
        <taxon>Caldilineae</taxon>
        <taxon>Caldilineales</taxon>
        <taxon>Caldilineaceae</taxon>
        <taxon>Litorilinea</taxon>
    </lineage>
</organism>
<dbReference type="RefSeq" id="WP_141612511.1">
    <property type="nucleotide sequence ID" value="NZ_VIGC02000052.1"/>
</dbReference>
<feature type="transmembrane region" description="Helical" evidence="1">
    <location>
        <begin position="147"/>
        <end position="168"/>
    </location>
</feature>
<gene>
    <name evidence="2" type="ORF">FKZ61_22910</name>
</gene>
<sequence>MDRSGGEMRELLGIYWMQFKTQLAVQFQYRVAMLIWLIGMVVEPVIYLVVWSTVARAQGGSVGSFGTGDFAAYYIVLMIVNHLTFTWIMWEYEYYVKSGTLAGLLLRPIHPIHKDVAENLAYKALTLTVLVPTALVLTWAFRPTFQTTWWAALGGVLAVLLAMVLRFMAEWSLALAAFWTTRVNAFNQMYFVILLFFSGRLAPLELFPRPVQVAADFLPFRWMLSFPVELWLGRLTLQEMLTGYLYQIGWSVAVFLLLQFIWQAGVRRFSAVGS</sequence>
<comment type="caution">
    <text evidence="2">The sequence shown here is derived from an EMBL/GenBank/DDBJ whole genome shotgun (WGS) entry which is preliminary data.</text>
</comment>
<dbReference type="OrthoDB" id="9788195at2"/>
<dbReference type="InterPro" id="IPR010390">
    <property type="entry name" value="ABC-2_transporter-like"/>
</dbReference>
<dbReference type="PANTHER" id="PTHR36832:SF1">
    <property type="entry name" value="SLR1174 PROTEIN"/>
    <property type="match status" value="1"/>
</dbReference>
<accession>A0A540V8I1</accession>
<reference evidence="2 3" key="1">
    <citation type="submission" date="2019-06" db="EMBL/GenBank/DDBJ databases">
        <title>Genome sequence of Litorilinea aerophila BAA-2444.</title>
        <authorList>
            <person name="Maclea K.S."/>
            <person name="Maurais E.G."/>
            <person name="Iannazzi L.C."/>
        </authorList>
    </citation>
    <scope>NUCLEOTIDE SEQUENCE [LARGE SCALE GENOMIC DNA]</scope>
    <source>
        <strain evidence="2 3">ATCC BAA-2444</strain>
    </source>
</reference>
<evidence type="ECO:0000256" key="1">
    <source>
        <dbReference type="SAM" id="Phobius"/>
    </source>
</evidence>
<dbReference type="InParanoid" id="A0A540V8I1"/>
<dbReference type="Pfam" id="PF06182">
    <property type="entry name" value="ABC2_membrane_6"/>
    <property type="match status" value="1"/>
</dbReference>
<dbReference type="AlphaFoldDB" id="A0A540V8I1"/>
<keyword evidence="3" id="KW-1185">Reference proteome</keyword>
<name>A0A540V8I1_9CHLR</name>
<feature type="transmembrane region" description="Helical" evidence="1">
    <location>
        <begin position="27"/>
        <end position="50"/>
    </location>
</feature>
<keyword evidence="1" id="KW-0472">Membrane</keyword>
<protein>
    <submittedName>
        <fullName evidence="2">ABC transporter permease</fullName>
    </submittedName>
</protein>
<keyword evidence="1" id="KW-1133">Transmembrane helix</keyword>
<dbReference type="EMBL" id="VIGC01000052">
    <property type="protein sequence ID" value="TQE93086.1"/>
    <property type="molecule type" value="Genomic_DNA"/>
</dbReference>
<evidence type="ECO:0000313" key="3">
    <source>
        <dbReference type="Proteomes" id="UP000317371"/>
    </source>
</evidence>
<dbReference type="PANTHER" id="PTHR36832">
    <property type="entry name" value="SLR1174 PROTEIN-RELATED"/>
    <property type="match status" value="1"/>
</dbReference>